<reference evidence="2" key="1">
    <citation type="submission" date="2022-11" db="EMBL/GenBank/DDBJ databases">
        <title>Biodiversity and phylogenetic relationships of bacteria.</title>
        <authorList>
            <person name="Machado R.A.R."/>
            <person name="Bhat A."/>
            <person name="Loulou A."/>
            <person name="Kallel S."/>
        </authorList>
    </citation>
    <scope>NUCLEOTIDE SEQUENCE</scope>
    <source>
        <strain evidence="2">DSM 16503</strain>
    </source>
</reference>
<accession>A0AAW5VYZ6</accession>
<dbReference type="Proteomes" id="UP001208074">
    <property type="component" value="Unassembled WGS sequence"/>
</dbReference>
<evidence type="ECO:0000256" key="1">
    <source>
        <dbReference type="SAM" id="SignalP"/>
    </source>
</evidence>
<sequence length="127" mass="13661">MTRRMLAALLLSIPLAACQTLQGGGTGGEDKFTATYMQTHLKPGVTTVEQVRQLYGKPDTTQEGPRGPSMWTYSPSNKATSDLLSSAMGAFGLGAASSITGATQEDGRRLYIHFENHKVSDYSLSHH</sequence>
<evidence type="ECO:0000313" key="2">
    <source>
        <dbReference type="EMBL" id="MCX5566116.1"/>
    </source>
</evidence>
<evidence type="ECO:0000313" key="3">
    <source>
        <dbReference type="Proteomes" id="UP001208074"/>
    </source>
</evidence>
<dbReference type="EMBL" id="JAPKNB010000008">
    <property type="protein sequence ID" value="MCX5566116.1"/>
    <property type="molecule type" value="Genomic_DNA"/>
</dbReference>
<dbReference type="RefSeq" id="WP_026484260.1">
    <property type="nucleotide sequence ID" value="NZ_DAMBOE010000009.1"/>
</dbReference>
<protein>
    <recommendedName>
        <fullName evidence="4">Lipoprotein</fullName>
    </recommendedName>
</protein>
<proteinExistence type="predicted"/>
<feature type="chain" id="PRO_5043341597" description="Lipoprotein" evidence="1">
    <location>
        <begin position="24"/>
        <end position="127"/>
    </location>
</feature>
<feature type="signal peptide" evidence="1">
    <location>
        <begin position="1"/>
        <end position="23"/>
    </location>
</feature>
<evidence type="ECO:0008006" key="4">
    <source>
        <dbReference type="Google" id="ProtNLM"/>
    </source>
</evidence>
<dbReference type="GeneID" id="94040922"/>
<comment type="caution">
    <text evidence="2">The sequence shown here is derived from an EMBL/GenBank/DDBJ whole genome shotgun (WGS) entry which is preliminary data.</text>
</comment>
<name>A0AAW5VYZ6_9BURK</name>
<keyword evidence="1" id="KW-0732">Signal</keyword>
<gene>
    <name evidence="2" type="ORF">OSH02_12145</name>
</gene>
<organism evidence="2 3">
    <name type="scientific">Alcaligenes phenolicus</name>
    <dbReference type="NCBI Taxonomy" id="232846"/>
    <lineage>
        <taxon>Bacteria</taxon>
        <taxon>Pseudomonadati</taxon>
        <taxon>Pseudomonadota</taxon>
        <taxon>Betaproteobacteria</taxon>
        <taxon>Burkholderiales</taxon>
        <taxon>Alcaligenaceae</taxon>
        <taxon>Alcaligenes</taxon>
    </lineage>
</organism>
<dbReference type="AlphaFoldDB" id="A0AAW5VYZ6"/>